<protein>
    <submittedName>
        <fullName evidence="2">Alpha/beta fold hydrolase</fullName>
    </submittedName>
</protein>
<reference evidence="2 3" key="1">
    <citation type="submission" date="2019-01" db="EMBL/GenBank/DDBJ databases">
        <title>Sphingorhabdus lacus sp.nov., isolated from an oligotrophic freshwater lake.</title>
        <authorList>
            <person name="Park M."/>
        </authorList>
    </citation>
    <scope>NUCLEOTIDE SEQUENCE [LARGE SCALE GENOMIC DNA]</scope>
    <source>
        <strain evidence="2 3">IMCC26285</strain>
    </source>
</reference>
<dbReference type="EMBL" id="SDWJ01000001">
    <property type="protein sequence ID" value="MVZ96649.1"/>
    <property type="molecule type" value="Genomic_DNA"/>
</dbReference>
<dbReference type="PANTHER" id="PTHR43433">
    <property type="entry name" value="HYDROLASE, ALPHA/BETA FOLD FAMILY PROTEIN"/>
    <property type="match status" value="1"/>
</dbReference>
<dbReference type="Pfam" id="PF00561">
    <property type="entry name" value="Abhydrolase_1"/>
    <property type="match status" value="1"/>
</dbReference>
<evidence type="ECO:0000259" key="1">
    <source>
        <dbReference type="Pfam" id="PF00561"/>
    </source>
</evidence>
<dbReference type="AlphaFoldDB" id="A0A6I4LV05"/>
<comment type="caution">
    <text evidence="2">The sequence shown here is derived from an EMBL/GenBank/DDBJ whole genome shotgun (WGS) entry which is preliminary data.</text>
</comment>
<dbReference type="Proteomes" id="UP000471147">
    <property type="component" value="Unassembled WGS sequence"/>
</dbReference>
<keyword evidence="2" id="KW-0378">Hydrolase</keyword>
<evidence type="ECO:0000313" key="2">
    <source>
        <dbReference type="EMBL" id="MVZ96649.1"/>
    </source>
</evidence>
<evidence type="ECO:0000313" key="3">
    <source>
        <dbReference type="Proteomes" id="UP000471147"/>
    </source>
</evidence>
<sequence length="253" mass="27406">MTIATQSFSSIDGVEISWREIGAGRPLLLIHGYFSDADTNWIKYGHAEKLADAGYRVLMPDLRAHGLSGKPHDAALYPKDILADDQFALLAHLDVMDYDLGGYSLGGRTVARMLVRGAKPGRAIISGMGLDGLTRTSNRGSHFKHILDNLGQHERGSAAFMAEAFLKTTKGDPVALRHILDTFVDTEEAQLREFDLPIAIICGVDDQDNGSAVELANAFPHGRLFEIPGNHMSAVVKPELGRAMVGALTGEAW</sequence>
<accession>A0A6I4LV05</accession>
<gene>
    <name evidence="2" type="ORF">EUU23_02880</name>
</gene>
<organism evidence="2 3">
    <name type="scientific">Sphingorhabdus profundilacus</name>
    <dbReference type="NCBI Taxonomy" id="2509718"/>
    <lineage>
        <taxon>Bacteria</taxon>
        <taxon>Pseudomonadati</taxon>
        <taxon>Pseudomonadota</taxon>
        <taxon>Alphaproteobacteria</taxon>
        <taxon>Sphingomonadales</taxon>
        <taxon>Sphingomonadaceae</taxon>
        <taxon>Sphingorhabdus</taxon>
    </lineage>
</organism>
<name>A0A6I4LV05_9SPHN</name>
<feature type="domain" description="AB hydrolase-1" evidence="1">
    <location>
        <begin position="26"/>
        <end position="116"/>
    </location>
</feature>
<dbReference type="GO" id="GO:0016787">
    <property type="term" value="F:hydrolase activity"/>
    <property type="evidence" value="ECO:0007669"/>
    <property type="project" value="UniProtKB-KW"/>
</dbReference>
<dbReference type="PANTHER" id="PTHR43433:SF4">
    <property type="entry name" value="NON-HEME CHLOROPEROXIDASE-RELATED"/>
    <property type="match status" value="1"/>
</dbReference>
<dbReference type="OrthoDB" id="9804723at2"/>
<proteinExistence type="predicted"/>
<dbReference type="SUPFAM" id="SSF53474">
    <property type="entry name" value="alpha/beta-Hydrolases"/>
    <property type="match status" value="1"/>
</dbReference>
<dbReference type="Gene3D" id="3.40.50.1820">
    <property type="entry name" value="alpha/beta hydrolase"/>
    <property type="match status" value="1"/>
</dbReference>
<keyword evidence="3" id="KW-1185">Reference proteome</keyword>
<dbReference type="InterPro" id="IPR000073">
    <property type="entry name" value="AB_hydrolase_1"/>
</dbReference>
<dbReference type="InterPro" id="IPR029058">
    <property type="entry name" value="AB_hydrolase_fold"/>
</dbReference>
<dbReference type="InterPro" id="IPR050471">
    <property type="entry name" value="AB_hydrolase"/>
</dbReference>
<dbReference type="RefSeq" id="WP_160352612.1">
    <property type="nucleotide sequence ID" value="NZ_SDWJ01000001.1"/>
</dbReference>